<proteinExistence type="predicted"/>
<feature type="transmembrane region" description="Helical" evidence="1">
    <location>
        <begin position="52"/>
        <end position="69"/>
    </location>
</feature>
<keyword evidence="1" id="KW-0812">Transmembrane</keyword>
<dbReference type="AlphaFoldDB" id="A0A2T5G0Y6"/>
<gene>
    <name evidence="2" type="ORF">CLG96_01250</name>
</gene>
<name>A0A2T5G0Y6_9SPHN</name>
<comment type="caution">
    <text evidence="2">The sequence shown here is derived from an EMBL/GenBank/DDBJ whole genome shotgun (WGS) entry which is preliminary data.</text>
</comment>
<keyword evidence="1" id="KW-1133">Transmembrane helix</keyword>
<accession>A0A2T5G0Y6</accession>
<sequence length="143" mass="16082">MLLTKLDLWIGKTLFVPLIIKFCQLTRQSQYAVSRLFWFIAALDGFHRADTLLSSIMFGVMSIFMMLTASLRADMPARSSLWFRMLAMGFLALDLMKGVVAGEWLGTEFWVFVLIAEYAATIRTIPPREHRKKAAKAAGASAS</sequence>
<dbReference type="EMBL" id="NWBU01000004">
    <property type="protein sequence ID" value="PTQ12803.1"/>
    <property type="molecule type" value="Genomic_DNA"/>
</dbReference>
<evidence type="ECO:0000256" key="1">
    <source>
        <dbReference type="SAM" id="Phobius"/>
    </source>
</evidence>
<dbReference type="OrthoDB" id="7427024at2"/>
<evidence type="ECO:0000313" key="2">
    <source>
        <dbReference type="EMBL" id="PTQ12803.1"/>
    </source>
</evidence>
<organism evidence="2 3">
    <name type="scientific">Sphingomonas oleivorans</name>
    <dbReference type="NCBI Taxonomy" id="1735121"/>
    <lineage>
        <taxon>Bacteria</taxon>
        <taxon>Pseudomonadati</taxon>
        <taxon>Pseudomonadota</taxon>
        <taxon>Alphaproteobacteria</taxon>
        <taxon>Sphingomonadales</taxon>
        <taxon>Sphingomonadaceae</taxon>
        <taxon>Sphingomonas</taxon>
    </lineage>
</organism>
<dbReference type="RefSeq" id="WP_107966040.1">
    <property type="nucleotide sequence ID" value="NZ_NWBU01000004.1"/>
</dbReference>
<dbReference type="Proteomes" id="UP000244162">
    <property type="component" value="Unassembled WGS sequence"/>
</dbReference>
<keyword evidence="1" id="KW-0472">Membrane</keyword>
<evidence type="ECO:0000313" key="3">
    <source>
        <dbReference type="Proteomes" id="UP000244162"/>
    </source>
</evidence>
<feature type="transmembrane region" description="Helical" evidence="1">
    <location>
        <begin position="81"/>
        <end position="101"/>
    </location>
</feature>
<keyword evidence="3" id="KW-1185">Reference proteome</keyword>
<protein>
    <submittedName>
        <fullName evidence="2">Uncharacterized protein</fullName>
    </submittedName>
</protein>
<reference evidence="2 3" key="1">
    <citation type="submission" date="2017-09" db="EMBL/GenBank/DDBJ databases">
        <title>Sphingomonas panjinensis sp.nov., isolated from oil-contaminated soil.</title>
        <authorList>
            <person name="Wang L."/>
            <person name="Chen L."/>
        </authorList>
    </citation>
    <scope>NUCLEOTIDE SEQUENCE [LARGE SCALE GENOMIC DNA]</scope>
    <source>
        <strain evidence="2 3">FW-11</strain>
    </source>
</reference>